<keyword evidence="4" id="KW-0297">G-protein coupled receptor</keyword>
<evidence type="ECO:0000256" key="3">
    <source>
        <dbReference type="ARBA" id="ARBA00022989"/>
    </source>
</evidence>
<dbReference type="Gene3D" id="1.20.1070.10">
    <property type="entry name" value="Rhodopsin 7-helix transmembrane proteins"/>
    <property type="match status" value="1"/>
</dbReference>
<evidence type="ECO:0000256" key="4">
    <source>
        <dbReference type="ARBA" id="ARBA00023040"/>
    </source>
</evidence>
<protein>
    <submittedName>
        <fullName evidence="11">G-protein coupled receptors family 1 profile domain-containing protein</fullName>
    </submittedName>
</protein>
<accession>A0A915HQT3</accession>
<evidence type="ECO:0000256" key="2">
    <source>
        <dbReference type="ARBA" id="ARBA00022692"/>
    </source>
</evidence>
<feature type="domain" description="G-protein coupled receptors family 1 profile" evidence="9">
    <location>
        <begin position="41"/>
        <end position="83"/>
    </location>
</feature>
<evidence type="ECO:0000256" key="5">
    <source>
        <dbReference type="ARBA" id="ARBA00023136"/>
    </source>
</evidence>
<evidence type="ECO:0000259" key="9">
    <source>
        <dbReference type="PROSITE" id="PS50262"/>
    </source>
</evidence>
<keyword evidence="2 8" id="KW-0812">Transmembrane</keyword>
<dbReference type="SUPFAM" id="SSF81321">
    <property type="entry name" value="Family A G protein-coupled receptor-like"/>
    <property type="match status" value="1"/>
</dbReference>
<keyword evidence="6" id="KW-0675">Receptor</keyword>
<evidence type="ECO:0000256" key="7">
    <source>
        <dbReference type="ARBA" id="ARBA00023224"/>
    </source>
</evidence>
<proteinExistence type="predicted"/>
<feature type="transmembrane region" description="Helical" evidence="8">
    <location>
        <begin position="21"/>
        <end position="51"/>
    </location>
</feature>
<keyword evidence="5 8" id="KW-0472">Membrane</keyword>
<evidence type="ECO:0000313" key="10">
    <source>
        <dbReference type="Proteomes" id="UP000887565"/>
    </source>
</evidence>
<sequence length="105" mass="11771">MLNNSSTIATVYFLPFWRHPVYLTVIYFLAYGLVFVAGLVGNLFVVLAVALNPRMRVTTNYFITSLATADLLVIIFCLPATLMNNVVFGLKDTSKKRESKFALET</sequence>
<dbReference type="PROSITE" id="PS50262">
    <property type="entry name" value="G_PROTEIN_RECEP_F1_2"/>
    <property type="match status" value="1"/>
</dbReference>
<dbReference type="InterPro" id="IPR000276">
    <property type="entry name" value="GPCR_Rhodpsn"/>
</dbReference>
<evidence type="ECO:0000256" key="1">
    <source>
        <dbReference type="ARBA" id="ARBA00004141"/>
    </source>
</evidence>
<organism evidence="10 11">
    <name type="scientific">Romanomermis culicivorax</name>
    <name type="common">Nematode worm</name>
    <dbReference type="NCBI Taxonomy" id="13658"/>
    <lineage>
        <taxon>Eukaryota</taxon>
        <taxon>Metazoa</taxon>
        <taxon>Ecdysozoa</taxon>
        <taxon>Nematoda</taxon>
        <taxon>Enoplea</taxon>
        <taxon>Dorylaimia</taxon>
        <taxon>Mermithida</taxon>
        <taxon>Mermithoidea</taxon>
        <taxon>Mermithidae</taxon>
        <taxon>Romanomermis</taxon>
    </lineage>
</organism>
<dbReference type="GO" id="GO:0004930">
    <property type="term" value="F:G protein-coupled receptor activity"/>
    <property type="evidence" value="ECO:0007669"/>
    <property type="project" value="UniProtKB-KW"/>
</dbReference>
<evidence type="ECO:0000313" key="11">
    <source>
        <dbReference type="WBParaSite" id="nRc.2.0.1.t04298-RA"/>
    </source>
</evidence>
<dbReference type="WBParaSite" id="nRc.2.0.1.t04298-RA">
    <property type="protein sequence ID" value="nRc.2.0.1.t04298-RA"/>
    <property type="gene ID" value="nRc.2.0.1.g04298"/>
</dbReference>
<keyword evidence="7" id="KW-0807">Transducer</keyword>
<name>A0A915HQT3_ROMCU</name>
<dbReference type="InterPro" id="IPR017452">
    <property type="entry name" value="GPCR_Rhodpsn_7TM"/>
</dbReference>
<dbReference type="AlphaFoldDB" id="A0A915HQT3"/>
<dbReference type="PANTHER" id="PTHR45695">
    <property type="entry name" value="LEUCOKININ RECEPTOR-RELATED"/>
    <property type="match status" value="1"/>
</dbReference>
<comment type="subcellular location">
    <subcellularLocation>
        <location evidence="1">Membrane</location>
        <topology evidence="1">Multi-pass membrane protein</topology>
    </subcellularLocation>
</comment>
<dbReference type="PRINTS" id="PR00237">
    <property type="entry name" value="GPCRRHODOPSN"/>
</dbReference>
<keyword evidence="10" id="KW-1185">Reference proteome</keyword>
<dbReference type="Pfam" id="PF00001">
    <property type="entry name" value="7tm_1"/>
    <property type="match status" value="1"/>
</dbReference>
<dbReference type="PANTHER" id="PTHR45695:SF15">
    <property type="entry name" value="OPSIN RH2"/>
    <property type="match status" value="1"/>
</dbReference>
<reference evidence="11" key="1">
    <citation type="submission" date="2022-11" db="UniProtKB">
        <authorList>
            <consortium name="WormBaseParasite"/>
        </authorList>
    </citation>
    <scope>IDENTIFICATION</scope>
</reference>
<dbReference type="Proteomes" id="UP000887565">
    <property type="component" value="Unplaced"/>
</dbReference>
<dbReference type="OMA" id="ELETTRH"/>
<feature type="transmembrane region" description="Helical" evidence="8">
    <location>
        <begin position="71"/>
        <end position="90"/>
    </location>
</feature>
<evidence type="ECO:0000256" key="8">
    <source>
        <dbReference type="SAM" id="Phobius"/>
    </source>
</evidence>
<evidence type="ECO:0000256" key="6">
    <source>
        <dbReference type="ARBA" id="ARBA00023170"/>
    </source>
</evidence>
<keyword evidence="3 8" id="KW-1133">Transmembrane helix</keyword>
<dbReference type="GO" id="GO:0005886">
    <property type="term" value="C:plasma membrane"/>
    <property type="evidence" value="ECO:0007669"/>
    <property type="project" value="TreeGrafter"/>
</dbReference>